<dbReference type="InterPro" id="IPR029058">
    <property type="entry name" value="AB_hydrolase_fold"/>
</dbReference>
<dbReference type="InterPro" id="IPR050261">
    <property type="entry name" value="FrsA_esterase"/>
</dbReference>
<dbReference type="Proteomes" id="UP000609531">
    <property type="component" value="Unassembled WGS sequence"/>
</dbReference>
<keyword evidence="1 2" id="KW-0378">Hydrolase</keyword>
<dbReference type="PANTHER" id="PTHR22946">
    <property type="entry name" value="DIENELACTONE HYDROLASE DOMAIN-CONTAINING PROTEIN-RELATED"/>
    <property type="match status" value="1"/>
</dbReference>
<protein>
    <submittedName>
        <fullName evidence="2">Alpha/beta hydrolase</fullName>
    </submittedName>
</protein>
<dbReference type="Pfam" id="PF06500">
    <property type="entry name" value="FrsA-like"/>
    <property type="match status" value="1"/>
</dbReference>
<organism evidence="2 3">
    <name type="scientific">Acuticoccus mangrovi</name>
    <dbReference type="NCBI Taxonomy" id="2796142"/>
    <lineage>
        <taxon>Bacteria</taxon>
        <taxon>Pseudomonadati</taxon>
        <taxon>Pseudomonadota</taxon>
        <taxon>Alphaproteobacteria</taxon>
        <taxon>Hyphomicrobiales</taxon>
        <taxon>Amorphaceae</taxon>
        <taxon>Acuticoccus</taxon>
    </lineage>
</organism>
<accession>A0A934IDM9</accession>
<evidence type="ECO:0000313" key="3">
    <source>
        <dbReference type="Proteomes" id="UP000609531"/>
    </source>
</evidence>
<dbReference type="InterPro" id="IPR010520">
    <property type="entry name" value="FrsA-like"/>
</dbReference>
<evidence type="ECO:0000256" key="1">
    <source>
        <dbReference type="ARBA" id="ARBA00022801"/>
    </source>
</evidence>
<comment type="caution">
    <text evidence="2">The sequence shown here is derived from an EMBL/GenBank/DDBJ whole genome shotgun (WGS) entry which is preliminary data.</text>
</comment>
<keyword evidence="3" id="KW-1185">Reference proteome</keyword>
<name>A0A934IDM9_9HYPH</name>
<evidence type="ECO:0000313" key="2">
    <source>
        <dbReference type="EMBL" id="MBJ3774618.1"/>
    </source>
</evidence>
<sequence length="387" mass="43075">MIRRSGQQWVMDQLFRIAGHDLLFPGALGFRLERGYRYAEVERTMERVQTFRQNAREWAKTAAQLEAMAQTAEARGHTVTAREFYYRASIYYGRGQWSILRDTDEKRALYDKCVAAFEKVVASSDGAIERVALDVEGETVYGVLHLPPERTGPVPAVVFFPGMDMFKEEFPDVQNNAFAKRGLAVLSLDGPGQGETRVKGCTVTDEKYVKAGKAAIDWLVAREEIDAGRIAVSGASFGSYWAPMVAAHDDRVKACAGIMGVLYSMTPIFELAPPSFKANFMYMAGIEDEDDFDRMAARMGLSCVGAKITCPTLITQGDCDFLCPVEGADRFFCELAGPKEMWLFENEYHPLGGVMAHLIPWLADWLNDAFAGKFAADHAVRTVHEPL</sequence>
<proteinExistence type="predicted"/>
<dbReference type="GO" id="GO:0052689">
    <property type="term" value="F:carboxylic ester hydrolase activity"/>
    <property type="evidence" value="ECO:0007669"/>
    <property type="project" value="UniProtKB-ARBA"/>
</dbReference>
<reference evidence="2" key="1">
    <citation type="submission" date="2020-12" db="EMBL/GenBank/DDBJ databases">
        <title>Bacterial taxonomy.</title>
        <authorList>
            <person name="Pan X."/>
        </authorList>
    </citation>
    <scope>NUCLEOTIDE SEQUENCE</scope>
    <source>
        <strain evidence="2">B2012</strain>
    </source>
</reference>
<dbReference type="PANTHER" id="PTHR22946:SF9">
    <property type="entry name" value="POLYKETIDE TRANSFERASE AF380"/>
    <property type="match status" value="1"/>
</dbReference>
<dbReference type="AlphaFoldDB" id="A0A934IDM9"/>
<dbReference type="EMBL" id="JAEKJA010000001">
    <property type="protein sequence ID" value="MBJ3774618.1"/>
    <property type="molecule type" value="Genomic_DNA"/>
</dbReference>
<dbReference type="Gene3D" id="3.40.50.1820">
    <property type="entry name" value="alpha/beta hydrolase"/>
    <property type="match status" value="1"/>
</dbReference>
<gene>
    <name evidence="2" type="ORF">JCR33_02910</name>
</gene>
<dbReference type="RefSeq" id="WP_198880485.1">
    <property type="nucleotide sequence ID" value="NZ_JAEKJA010000001.1"/>
</dbReference>
<dbReference type="SUPFAM" id="SSF53474">
    <property type="entry name" value="alpha/beta-Hydrolases"/>
    <property type="match status" value="1"/>
</dbReference>